<keyword evidence="6" id="KW-1185">Reference proteome</keyword>
<evidence type="ECO:0000256" key="2">
    <source>
        <dbReference type="ARBA" id="ARBA00022980"/>
    </source>
</evidence>
<dbReference type="PANTHER" id="PTHR13479:SF40">
    <property type="entry name" value="SMALL RIBOSOMAL SUBUNIT PROTEIN BS18M"/>
    <property type="match status" value="1"/>
</dbReference>
<evidence type="ECO:0000256" key="4">
    <source>
        <dbReference type="ARBA" id="ARBA00035264"/>
    </source>
</evidence>
<dbReference type="GeneID" id="89971961"/>
<dbReference type="GO" id="GO:0032543">
    <property type="term" value="P:mitochondrial translation"/>
    <property type="evidence" value="ECO:0007669"/>
    <property type="project" value="TreeGrafter"/>
</dbReference>
<gene>
    <name evidence="5" type="ORF">LTR84_003778</name>
</gene>
<comment type="similarity">
    <text evidence="1">Belongs to the bacterial ribosomal protein bS18 family.</text>
</comment>
<proteinExistence type="inferred from homology"/>
<evidence type="ECO:0000256" key="1">
    <source>
        <dbReference type="ARBA" id="ARBA00005589"/>
    </source>
</evidence>
<dbReference type="GO" id="GO:0005763">
    <property type="term" value="C:mitochondrial small ribosomal subunit"/>
    <property type="evidence" value="ECO:0007669"/>
    <property type="project" value="TreeGrafter"/>
</dbReference>
<comment type="caution">
    <text evidence="5">The sequence shown here is derived from an EMBL/GenBank/DDBJ whole genome shotgun (WGS) entry which is preliminary data.</text>
</comment>
<keyword evidence="3" id="KW-0687">Ribonucleoprotein</keyword>
<dbReference type="SUPFAM" id="SSF46911">
    <property type="entry name" value="Ribosomal protein S18"/>
    <property type="match status" value="1"/>
</dbReference>
<dbReference type="EMBL" id="JAVRRD010000017">
    <property type="protein sequence ID" value="KAK5050497.1"/>
    <property type="molecule type" value="Genomic_DNA"/>
</dbReference>
<dbReference type="Pfam" id="PF01084">
    <property type="entry name" value="Ribosomal_S18"/>
    <property type="match status" value="1"/>
</dbReference>
<reference evidence="5 6" key="1">
    <citation type="submission" date="2023-08" db="EMBL/GenBank/DDBJ databases">
        <title>Black Yeasts Isolated from many extreme environments.</title>
        <authorList>
            <person name="Coleine C."/>
            <person name="Stajich J.E."/>
            <person name="Selbmann L."/>
        </authorList>
    </citation>
    <scope>NUCLEOTIDE SEQUENCE [LARGE SCALE GENOMIC DNA]</scope>
    <source>
        <strain evidence="5 6">CCFEE 5792</strain>
    </source>
</reference>
<protein>
    <recommendedName>
        <fullName evidence="4">Small ribosomal subunit protein bS18m</fullName>
    </recommendedName>
</protein>
<dbReference type="FunFam" id="4.10.640.10:FF:000013">
    <property type="entry name" value="37S ribosomal protein S18"/>
    <property type="match status" value="1"/>
</dbReference>
<evidence type="ECO:0000313" key="6">
    <source>
        <dbReference type="Proteomes" id="UP001358417"/>
    </source>
</evidence>
<dbReference type="InterPro" id="IPR036870">
    <property type="entry name" value="Ribosomal_bS18_sf"/>
</dbReference>
<dbReference type="Proteomes" id="UP001358417">
    <property type="component" value="Unassembled WGS sequence"/>
</dbReference>
<evidence type="ECO:0000313" key="5">
    <source>
        <dbReference type="EMBL" id="KAK5050497.1"/>
    </source>
</evidence>
<name>A0AAV9N6G8_9EURO</name>
<dbReference type="RefSeq" id="XP_064705083.1">
    <property type="nucleotide sequence ID" value="XM_064847362.1"/>
</dbReference>
<evidence type="ECO:0000256" key="3">
    <source>
        <dbReference type="ARBA" id="ARBA00023274"/>
    </source>
</evidence>
<accession>A0AAV9N6G8</accession>
<sequence length="179" mass="20348">MTSSLSSRLATNLGQTAKKVCIVNPIYTTTRAISAPTLTSARQQEALEEEKRALKRQVSRKWFPGDVYAPHDLSAAETRKWRKRARPTSDIFDQLNINPLSLYKNFTVMSDYMTDMGRVKHSKLTGLRPVNQRKIAKAIRRAIALGLMPSIHKHPEVLKRTQSANIINGSTRMPQSRRY</sequence>
<dbReference type="InterPro" id="IPR001648">
    <property type="entry name" value="Ribosomal_bS18"/>
</dbReference>
<keyword evidence="2" id="KW-0689">Ribosomal protein</keyword>
<dbReference type="PANTHER" id="PTHR13479">
    <property type="entry name" value="30S RIBOSOMAL PROTEIN S18"/>
    <property type="match status" value="1"/>
</dbReference>
<dbReference type="GO" id="GO:0003735">
    <property type="term" value="F:structural constituent of ribosome"/>
    <property type="evidence" value="ECO:0007669"/>
    <property type="project" value="InterPro"/>
</dbReference>
<dbReference type="Gene3D" id="4.10.640.10">
    <property type="entry name" value="Ribosomal protein S18"/>
    <property type="match status" value="1"/>
</dbReference>
<organism evidence="5 6">
    <name type="scientific">Exophiala bonariae</name>
    <dbReference type="NCBI Taxonomy" id="1690606"/>
    <lineage>
        <taxon>Eukaryota</taxon>
        <taxon>Fungi</taxon>
        <taxon>Dikarya</taxon>
        <taxon>Ascomycota</taxon>
        <taxon>Pezizomycotina</taxon>
        <taxon>Eurotiomycetes</taxon>
        <taxon>Chaetothyriomycetidae</taxon>
        <taxon>Chaetothyriales</taxon>
        <taxon>Herpotrichiellaceae</taxon>
        <taxon>Exophiala</taxon>
    </lineage>
</organism>
<dbReference type="AlphaFoldDB" id="A0AAV9N6G8"/>
<dbReference type="GO" id="GO:0070181">
    <property type="term" value="F:small ribosomal subunit rRNA binding"/>
    <property type="evidence" value="ECO:0007669"/>
    <property type="project" value="TreeGrafter"/>
</dbReference>